<keyword evidence="5" id="KW-1185">Reference proteome</keyword>
<dbReference type="Proteomes" id="UP001306508">
    <property type="component" value="Unassembled WGS sequence"/>
</dbReference>
<organism evidence="4 5">
    <name type="scientific">Arxiozyma heterogenica</name>
    <dbReference type="NCBI Taxonomy" id="278026"/>
    <lineage>
        <taxon>Eukaryota</taxon>
        <taxon>Fungi</taxon>
        <taxon>Dikarya</taxon>
        <taxon>Ascomycota</taxon>
        <taxon>Saccharomycotina</taxon>
        <taxon>Saccharomycetes</taxon>
        <taxon>Saccharomycetales</taxon>
        <taxon>Saccharomycetaceae</taxon>
        <taxon>Arxiozyma</taxon>
    </lineage>
</organism>
<sequence>MKSNKRHSTSFYSLSASSDIYLSNTSVTSPINTSLDTISFHGDFLTDLPNIKLLLIGNANVGKTAIILRFCDELPTKGQLRRLKTSRSLKGSVVNRSLSSSSSTNNEQNVKLRDMKKDNRRIGLIGAVPAEVSLHGGGVDDNVIRHRRRRKGFGLINETEERKRYSSTDFDEFNKRRSLIFTNNYSSLFNEHLKQDSTSTTTTTATATASSNGYNYKYGYNYNEDEDEDDDEIMLYTQSTIGVDIKTRLINVDNQFFNCTFWDTAGQERYRNALIPSLYKNCNGIILTYDITNWQSFQDCFQIWLIESLKYIPTEQLRRCRIYLIGNKIDLYPDRQVTHQDILKSIYQVEKKLNVKIHGNFEVTCKWGGIIDNIINSIVADLISNGCYQDVRGVQNDDIDYFNSDHRKKILCDDSDEEEDIEMVKVKDDSFHSTLSDNNNSHQCKDKPTTSVIDITKTKETETAQPAYSCCM</sequence>
<reference evidence="5" key="1">
    <citation type="submission" date="2023-07" db="EMBL/GenBank/DDBJ databases">
        <title>A draft genome of Kazachstania heterogenica Y-27499.</title>
        <authorList>
            <person name="Donic C."/>
            <person name="Kralova J.S."/>
            <person name="Fidel L."/>
            <person name="Ben-Dor S."/>
            <person name="Jung S."/>
        </authorList>
    </citation>
    <scope>NUCLEOTIDE SEQUENCE [LARGE SCALE GENOMIC DNA]</scope>
    <source>
        <strain evidence="5">Y27499</strain>
    </source>
</reference>
<protein>
    <submittedName>
        <fullName evidence="4">Uncharacterized protein</fullName>
    </submittedName>
</protein>
<dbReference type="PANTHER" id="PTHR47977">
    <property type="entry name" value="RAS-RELATED PROTEIN RAB"/>
    <property type="match status" value="1"/>
</dbReference>
<dbReference type="EMBL" id="JAWIZZ010000073">
    <property type="protein sequence ID" value="KAK5773591.1"/>
    <property type="molecule type" value="Genomic_DNA"/>
</dbReference>
<dbReference type="InterPro" id="IPR027417">
    <property type="entry name" value="P-loop_NTPase"/>
</dbReference>
<dbReference type="InterPro" id="IPR001806">
    <property type="entry name" value="Small_GTPase"/>
</dbReference>
<dbReference type="SMART" id="SM00174">
    <property type="entry name" value="RHO"/>
    <property type="match status" value="1"/>
</dbReference>
<dbReference type="SMART" id="SM00173">
    <property type="entry name" value="RAS"/>
    <property type="match status" value="1"/>
</dbReference>
<name>A0AAN8A6B6_9SACH</name>
<evidence type="ECO:0000256" key="3">
    <source>
        <dbReference type="ARBA" id="ARBA00046278"/>
    </source>
</evidence>
<keyword evidence="2" id="KW-0342">GTP-binding</keyword>
<evidence type="ECO:0000256" key="1">
    <source>
        <dbReference type="ARBA" id="ARBA00022741"/>
    </source>
</evidence>
<dbReference type="GO" id="GO:0005525">
    <property type="term" value="F:GTP binding"/>
    <property type="evidence" value="ECO:0007669"/>
    <property type="project" value="UniProtKB-KW"/>
</dbReference>
<evidence type="ECO:0000313" key="5">
    <source>
        <dbReference type="Proteomes" id="UP001306508"/>
    </source>
</evidence>
<dbReference type="Gene3D" id="3.40.50.300">
    <property type="entry name" value="P-loop containing nucleotide triphosphate hydrolases"/>
    <property type="match status" value="1"/>
</dbReference>
<dbReference type="GO" id="GO:0012505">
    <property type="term" value="C:endomembrane system"/>
    <property type="evidence" value="ECO:0007669"/>
    <property type="project" value="UniProtKB-SubCell"/>
</dbReference>
<dbReference type="Pfam" id="PF00071">
    <property type="entry name" value="Ras"/>
    <property type="match status" value="1"/>
</dbReference>
<dbReference type="PROSITE" id="PS51419">
    <property type="entry name" value="RAB"/>
    <property type="match status" value="1"/>
</dbReference>
<comment type="caution">
    <text evidence="4">The sequence shown here is derived from an EMBL/GenBank/DDBJ whole genome shotgun (WGS) entry which is preliminary data.</text>
</comment>
<proteinExistence type="predicted"/>
<dbReference type="SMART" id="SM00175">
    <property type="entry name" value="RAB"/>
    <property type="match status" value="1"/>
</dbReference>
<keyword evidence="1" id="KW-0547">Nucleotide-binding</keyword>
<gene>
    <name evidence="4" type="ORF">RI543_005108</name>
</gene>
<dbReference type="SUPFAM" id="SSF52540">
    <property type="entry name" value="P-loop containing nucleoside triphosphate hydrolases"/>
    <property type="match status" value="1"/>
</dbReference>
<evidence type="ECO:0000256" key="2">
    <source>
        <dbReference type="ARBA" id="ARBA00023134"/>
    </source>
</evidence>
<dbReference type="InterPro" id="IPR050227">
    <property type="entry name" value="Rab"/>
</dbReference>
<dbReference type="CDD" id="cd00154">
    <property type="entry name" value="Rab"/>
    <property type="match status" value="1"/>
</dbReference>
<comment type="subcellular location">
    <subcellularLocation>
        <location evidence="3">Endomembrane system</location>
        <topology evidence="3">Lipid-anchor</topology>
        <orientation evidence="3">Cytoplasmic side</orientation>
    </subcellularLocation>
</comment>
<accession>A0AAN8A6B6</accession>
<evidence type="ECO:0000313" key="4">
    <source>
        <dbReference type="EMBL" id="KAK5773591.1"/>
    </source>
</evidence>
<dbReference type="GO" id="GO:0003924">
    <property type="term" value="F:GTPase activity"/>
    <property type="evidence" value="ECO:0007669"/>
    <property type="project" value="InterPro"/>
</dbReference>
<dbReference type="AlphaFoldDB" id="A0AAN8A6B6"/>